<accession>A0A915JQQ8</accession>
<keyword evidence="1" id="KW-0472">Membrane</keyword>
<evidence type="ECO:0000313" key="3">
    <source>
        <dbReference type="WBParaSite" id="nRc.2.0.1.t28236-RA"/>
    </source>
</evidence>
<dbReference type="Proteomes" id="UP000887565">
    <property type="component" value="Unplaced"/>
</dbReference>
<keyword evidence="1" id="KW-0812">Transmembrane</keyword>
<sequence length="129" mass="15178">MGVLANYDYLCFVFYVALALHLRAERRLRKRALFAGLHMRSNFTDPCLSRPAFETVVPLPWEREFSGDEPEITDLIKDKIERPSNRSRTIPPLIQVCVTLRYLSFRIYMKSNKKRSLHIFTNFGVAVYY</sequence>
<feature type="transmembrane region" description="Helical" evidence="1">
    <location>
        <begin position="6"/>
        <end position="24"/>
    </location>
</feature>
<proteinExistence type="predicted"/>
<protein>
    <submittedName>
        <fullName evidence="3">Uncharacterized protein</fullName>
    </submittedName>
</protein>
<name>A0A915JQQ8_ROMCU</name>
<reference evidence="3" key="1">
    <citation type="submission" date="2022-11" db="UniProtKB">
        <authorList>
            <consortium name="WormBaseParasite"/>
        </authorList>
    </citation>
    <scope>IDENTIFICATION</scope>
</reference>
<organism evidence="2 3">
    <name type="scientific">Romanomermis culicivorax</name>
    <name type="common">Nematode worm</name>
    <dbReference type="NCBI Taxonomy" id="13658"/>
    <lineage>
        <taxon>Eukaryota</taxon>
        <taxon>Metazoa</taxon>
        <taxon>Ecdysozoa</taxon>
        <taxon>Nematoda</taxon>
        <taxon>Enoplea</taxon>
        <taxon>Dorylaimia</taxon>
        <taxon>Mermithida</taxon>
        <taxon>Mermithoidea</taxon>
        <taxon>Mermithidae</taxon>
        <taxon>Romanomermis</taxon>
    </lineage>
</organism>
<evidence type="ECO:0000256" key="1">
    <source>
        <dbReference type="SAM" id="Phobius"/>
    </source>
</evidence>
<keyword evidence="2" id="KW-1185">Reference proteome</keyword>
<evidence type="ECO:0000313" key="2">
    <source>
        <dbReference type="Proteomes" id="UP000887565"/>
    </source>
</evidence>
<keyword evidence="1" id="KW-1133">Transmembrane helix</keyword>
<dbReference type="AlphaFoldDB" id="A0A915JQQ8"/>
<dbReference type="WBParaSite" id="nRc.2.0.1.t28236-RA">
    <property type="protein sequence ID" value="nRc.2.0.1.t28236-RA"/>
    <property type="gene ID" value="nRc.2.0.1.g28236"/>
</dbReference>